<dbReference type="PANTHER" id="PTHR10245:SF15">
    <property type="entry name" value="ENDOTHELIAL DIFFERENTIATION-RELATED FACTOR 1"/>
    <property type="match status" value="1"/>
</dbReference>
<sequence length="175" mass="19398">METYECEICGKKTKFPTTAVKVEGAEFKACSECSKLGTVIERRPATQTGKAYGTPAPIKYAPQSVSGYSGTQKSRPKNYFAGLENELVEDYDMVIKKAREAKGLSQEDLALKIKEKATLIKKIERKEIHPEESVMKKLEKELSIKLTESFDSSETFQSRSSGGATLGDIAFVKKK</sequence>
<dbReference type="SUPFAM" id="SSF47413">
    <property type="entry name" value="lambda repressor-like DNA-binding domains"/>
    <property type="match status" value="1"/>
</dbReference>
<dbReference type="EMBL" id="SNYS01000010">
    <property type="protein sequence ID" value="TDQ67887.1"/>
    <property type="molecule type" value="Genomic_DNA"/>
</dbReference>
<gene>
    <name evidence="3" type="ORF">C7391_1441</name>
</gene>
<reference evidence="3 4" key="1">
    <citation type="submission" date="2019-03" db="EMBL/GenBank/DDBJ databases">
        <title>Genomic Encyclopedia of Type Strains, Phase IV (KMG-IV): sequencing the most valuable type-strain genomes for metagenomic binning, comparative biology and taxonomic classification.</title>
        <authorList>
            <person name="Goeker M."/>
        </authorList>
    </citation>
    <scope>NUCLEOTIDE SEQUENCE [LARGE SCALE GENOMIC DNA]</scope>
    <source>
        <strain evidence="3 4">DSM 13328</strain>
    </source>
</reference>
<dbReference type="SMART" id="SM00530">
    <property type="entry name" value="HTH_XRE"/>
    <property type="match status" value="1"/>
</dbReference>
<dbReference type="OrthoDB" id="11138at2157"/>
<evidence type="ECO:0000259" key="2">
    <source>
        <dbReference type="PROSITE" id="PS50943"/>
    </source>
</evidence>
<evidence type="ECO:0000256" key="1">
    <source>
        <dbReference type="ARBA" id="ARBA00023125"/>
    </source>
</evidence>
<keyword evidence="4" id="KW-1185">Reference proteome</keyword>
<dbReference type="InterPro" id="IPR001387">
    <property type="entry name" value="Cro/C1-type_HTH"/>
</dbReference>
<dbReference type="Gene3D" id="1.10.260.40">
    <property type="entry name" value="lambda repressor-like DNA-binding domains"/>
    <property type="match status" value="1"/>
</dbReference>
<dbReference type="CDD" id="cd00093">
    <property type="entry name" value="HTH_XRE"/>
    <property type="match status" value="1"/>
</dbReference>
<evidence type="ECO:0000313" key="4">
    <source>
        <dbReference type="Proteomes" id="UP000294855"/>
    </source>
</evidence>
<dbReference type="InterPro" id="IPR010982">
    <property type="entry name" value="Lambda_DNA-bd_dom_sf"/>
</dbReference>
<dbReference type="AlphaFoldDB" id="A0A484F523"/>
<dbReference type="PANTHER" id="PTHR10245">
    <property type="entry name" value="ENDOTHELIAL DIFFERENTIATION-RELATED FACTOR 1 MULTIPROTEIN BRIDGING FACTOR 1"/>
    <property type="match status" value="1"/>
</dbReference>
<organism evidence="3 4">
    <name type="scientific">Methanimicrococcus blatticola</name>
    <dbReference type="NCBI Taxonomy" id="91560"/>
    <lineage>
        <taxon>Archaea</taxon>
        <taxon>Methanobacteriati</taxon>
        <taxon>Methanobacteriota</taxon>
        <taxon>Stenosarchaea group</taxon>
        <taxon>Methanomicrobia</taxon>
        <taxon>Methanosarcinales</taxon>
        <taxon>Methanosarcinaceae</taxon>
        <taxon>Methanimicrococcus</taxon>
    </lineage>
</organism>
<accession>A0A484F523</accession>
<dbReference type="NCBIfam" id="TIGR00270">
    <property type="entry name" value="multiprotein bridging factor aMBF1"/>
    <property type="match status" value="1"/>
</dbReference>
<comment type="caution">
    <text evidence="3">The sequence shown here is derived from an EMBL/GenBank/DDBJ whole genome shotgun (WGS) entry which is preliminary data.</text>
</comment>
<proteinExistence type="predicted"/>
<dbReference type="PROSITE" id="PS50943">
    <property type="entry name" value="HTH_CROC1"/>
    <property type="match status" value="1"/>
</dbReference>
<dbReference type="InterPro" id="IPR004451">
    <property type="entry name" value="MJ0586"/>
</dbReference>
<feature type="domain" description="HTH cro/C1-type" evidence="2">
    <location>
        <begin position="95"/>
        <end position="149"/>
    </location>
</feature>
<name>A0A484F523_9EURY</name>
<dbReference type="RefSeq" id="WP_133517884.1">
    <property type="nucleotide sequence ID" value="NZ_SNYS01000010.1"/>
</dbReference>
<protein>
    <submittedName>
        <fullName evidence="3">Xre family transcriptional regulator</fullName>
    </submittedName>
</protein>
<dbReference type="GO" id="GO:0003677">
    <property type="term" value="F:DNA binding"/>
    <property type="evidence" value="ECO:0007669"/>
    <property type="project" value="UniProtKB-KW"/>
</dbReference>
<keyword evidence="1" id="KW-0238">DNA-binding</keyword>
<dbReference type="Pfam" id="PF01381">
    <property type="entry name" value="HTH_3"/>
    <property type="match status" value="1"/>
</dbReference>
<dbReference type="Proteomes" id="UP000294855">
    <property type="component" value="Unassembled WGS sequence"/>
</dbReference>
<evidence type="ECO:0000313" key="3">
    <source>
        <dbReference type="EMBL" id="TDQ67887.1"/>
    </source>
</evidence>